<protein>
    <submittedName>
        <fullName evidence="1">Uncharacterized protein</fullName>
    </submittedName>
</protein>
<sequence length="79" mass="9502">MRFSPPCTYSSSGLKRSELKYFWKGYASHRRKIEANSKVGEELISRMMLSDLAKRFIIQRELQIANRFFRTFLFSHIFF</sequence>
<keyword evidence="2" id="KW-1185">Reference proteome</keyword>
<dbReference type="EMBL" id="JARK01001373">
    <property type="protein sequence ID" value="EYC15355.1"/>
    <property type="molecule type" value="Genomic_DNA"/>
</dbReference>
<proteinExistence type="predicted"/>
<accession>A0A016UJH1</accession>
<dbReference type="OrthoDB" id="110174at2759"/>
<dbReference type="Proteomes" id="UP000024635">
    <property type="component" value="Unassembled WGS sequence"/>
</dbReference>
<evidence type="ECO:0000313" key="1">
    <source>
        <dbReference type="EMBL" id="EYC15355.1"/>
    </source>
</evidence>
<comment type="caution">
    <text evidence="1">The sequence shown here is derived from an EMBL/GenBank/DDBJ whole genome shotgun (WGS) entry which is preliminary data.</text>
</comment>
<reference evidence="2" key="1">
    <citation type="journal article" date="2015" name="Nat. Genet.">
        <title>The genome and transcriptome of the zoonotic hookworm Ancylostoma ceylanicum identify infection-specific gene families.</title>
        <authorList>
            <person name="Schwarz E.M."/>
            <person name="Hu Y."/>
            <person name="Antoshechkin I."/>
            <person name="Miller M.M."/>
            <person name="Sternberg P.W."/>
            <person name="Aroian R.V."/>
        </authorList>
    </citation>
    <scope>NUCLEOTIDE SEQUENCE</scope>
    <source>
        <strain evidence="2">HY135</strain>
    </source>
</reference>
<name>A0A016UJH1_9BILA</name>
<evidence type="ECO:0000313" key="2">
    <source>
        <dbReference type="Proteomes" id="UP000024635"/>
    </source>
</evidence>
<gene>
    <name evidence="1" type="primary">Acey_s0037.g3474</name>
    <name evidence="1" type="synonym">Acey-R144.11</name>
    <name evidence="1" type="ORF">Y032_0037g3474</name>
</gene>
<dbReference type="AlphaFoldDB" id="A0A016UJH1"/>
<organism evidence="1 2">
    <name type="scientific">Ancylostoma ceylanicum</name>
    <dbReference type="NCBI Taxonomy" id="53326"/>
    <lineage>
        <taxon>Eukaryota</taxon>
        <taxon>Metazoa</taxon>
        <taxon>Ecdysozoa</taxon>
        <taxon>Nematoda</taxon>
        <taxon>Chromadorea</taxon>
        <taxon>Rhabditida</taxon>
        <taxon>Rhabditina</taxon>
        <taxon>Rhabditomorpha</taxon>
        <taxon>Strongyloidea</taxon>
        <taxon>Ancylostomatidae</taxon>
        <taxon>Ancylostomatinae</taxon>
        <taxon>Ancylostoma</taxon>
    </lineage>
</organism>